<dbReference type="PANTHER" id="PTHR31118:SF12">
    <property type="entry name" value="CYCLASE-LIKE PROTEIN 2"/>
    <property type="match status" value="1"/>
</dbReference>
<protein>
    <submittedName>
        <fullName evidence="1">Cyclase family protein</fullName>
    </submittedName>
</protein>
<accession>A0A9D1JL28</accession>
<dbReference type="InterPro" id="IPR037175">
    <property type="entry name" value="KFase_sf"/>
</dbReference>
<reference evidence="1" key="1">
    <citation type="submission" date="2020-10" db="EMBL/GenBank/DDBJ databases">
        <authorList>
            <person name="Gilroy R."/>
        </authorList>
    </citation>
    <scope>NUCLEOTIDE SEQUENCE</scope>
    <source>
        <strain evidence="1">CHK190-19873</strain>
    </source>
</reference>
<proteinExistence type="predicted"/>
<gene>
    <name evidence="1" type="ORF">IAB44_10545</name>
</gene>
<dbReference type="Proteomes" id="UP000823935">
    <property type="component" value="Unassembled WGS sequence"/>
</dbReference>
<dbReference type="AlphaFoldDB" id="A0A9D1JL28"/>
<name>A0A9D1JL28_9FIRM</name>
<dbReference type="SUPFAM" id="SSF102198">
    <property type="entry name" value="Putative cyclase"/>
    <property type="match status" value="1"/>
</dbReference>
<evidence type="ECO:0000313" key="1">
    <source>
        <dbReference type="EMBL" id="HIS31969.1"/>
    </source>
</evidence>
<dbReference type="GO" id="GO:0004061">
    <property type="term" value="F:arylformamidase activity"/>
    <property type="evidence" value="ECO:0007669"/>
    <property type="project" value="InterPro"/>
</dbReference>
<reference evidence="1" key="2">
    <citation type="journal article" date="2021" name="PeerJ">
        <title>Extensive microbial diversity within the chicken gut microbiome revealed by metagenomics and culture.</title>
        <authorList>
            <person name="Gilroy R."/>
            <person name="Ravi A."/>
            <person name="Getino M."/>
            <person name="Pursley I."/>
            <person name="Horton D.L."/>
            <person name="Alikhan N.F."/>
            <person name="Baker D."/>
            <person name="Gharbi K."/>
            <person name="Hall N."/>
            <person name="Watson M."/>
            <person name="Adriaenssens E.M."/>
            <person name="Foster-Nyarko E."/>
            <person name="Jarju S."/>
            <person name="Secka A."/>
            <person name="Antonio M."/>
            <person name="Oren A."/>
            <person name="Chaudhuri R.R."/>
            <person name="La Ragione R."/>
            <person name="Hildebrand F."/>
            <person name="Pallen M.J."/>
        </authorList>
    </citation>
    <scope>NUCLEOTIDE SEQUENCE</scope>
    <source>
        <strain evidence="1">CHK190-19873</strain>
    </source>
</reference>
<dbReference type="GO" id="GO:0019441">
    <property type="term" value="P:L-tryptophan catabolic process to kynurenine"/>
    <property type="evidence" value="ECO:0007669"/>
    <property type="project" value="InterPro"/>
</dbReference>
<organism evidence="1 2">
    <name type="scientific">Candidatus Limivivens intestinipullorum</name>
    <dbReference type="NCBI Taxonomy" id="2840858"/>
    <lineage>
        <taxon>Bacteria</taxon>
        <taxon>Bacillati</taxon>
        <taxon>Bacillota</taxon>
        <taxon>Clostridia</taxon>
        <taxon>Lachnospirales</taxon>
        <taxon>Lachnospiraceae</taxon>
        <taxon>Lachnospiraceae incertae sedis</taxon>
        <taxon>Candidatus Limivivens</taxon>
    </lineage>
</organism>
<dbReference type="PANTHER" id="PTHR31118">
    <property type="entry name" value="CYCLASE-LIKE PROTEIN 2"/>
    <property type="match status" value="1"/>
</dbReference>
<sequence length="211" mass="23066">MKIYDITQELFSSRVFPGDPKPSCSRIQQIQNGDSCNLTVFEMCAHNGTHVDAPLHFYENGRSVDALALEKVIGPALVLEVHGEMTAEQAGRIMETYAPKRLLLKGEAVLNPEAARAMTRRGLWLVGVESQTVGTEDAPEETHLELLKTETVILEGIRLEGVPEGWYFLYSAPLKLGKADGAPCRAVLLDWEAMADGLAKVRSHGGHGEGK</sequence>
<evidence type="ECO:0000313" key="2">
    <source>
        <dbReference type="Proteomes" id="UP000823935"/>
    </source>
</evidence>
<comment type="caution">
    <text evidence="1">The sequence shown here is derived from an EMBL/GenBank/DDBJ whole genome shotgun (WGS) entry which is preliminary data.</text>
</comment>
<dbReference type="EMBL" id="DVIQ01000063">
    <property type="protein sequence ID" value="HIS31969.1"/>
    <property type="molecule type" value="Genomic_DNA"/>
</dbReference>
<dbReference type="InterPro" id="IPR007325">
    <property type="entry name" value="KFase/CYL"/>
</dbReference>
<dbReference type="Pfam" id="PF04199">
    <property type="entry name" value="Cyclase"/>
    <property type="match status" value="1"/>
</dbReference>
<dbReference type="Gene3D" id="3.50.30.50">
    <property type="entry name" value="Putative cyclase"/>
    <property type="match status" value="1"/>
</dbReference>